<proteinExistence type="predicted"/>
<feature type="transmembrane region" description="Helical" evidence="1">
    <location>
        <begin position="28"/>
        <end position="46"/>
    </location>
</feature>
<accession>A0A7W9PQV6</accession>
<reference evidence="2 3" key="1">
    <citation type="submission" date="2020-08" db="EMBL/GenBank/DDBJ databases">
        <title>Genomic Encyclopedia of Type Strains, Phase III (KMG-III): the genomes of soil and plant-associated and newly described type strains.</title>
        <authorList>
            <person name="Whitman W."/>
        </authorList>
    </citation>
    <scope>NUCLEOTIDE SEQUENCE [LARGE SCALE GENOMIC DNA]</scope>
    <source>
        <strain evidence="2 3">CECT 3313</strain>
    </source>
</reference>
<dbReference type="RefSeq" id="WP_372478583.1">
    <property type="nucleotide sequence ID" value="NZ_JACHJK010000002.1"/>
</dbReference>
<comment type="caution">
    <text evidence="2">The sequence shown here is derived from an EMBL/GenBank/DDBJ whole genome shotgun (WGS) entry which is preliminary data.</text>
</comment>
<gene>
    <name evidence="2" type="ORF">FHS34_001191</name>
</gene>
<dbReference type="Proteomes" id="UP000585836">
    <property type="component" value="Unassembled WGS sequence"/>
</dbReference>
<keyword evidence="1" id="KW-1133">Transmembrane helix</keyword>
<dbReference type="AlphaFoldDB" id="A0A7W9PQV6"/>
<protein>
    <submittedName>
        <fullName evidence="2">Uncharacterized protein</fullName>
    </submittedName>
</protein>
<keyword evidence="3" id="KW-1185">Reference proteome</keyword>
<sequence>MTPDAVVLGFGVLGAAEAAGAGAAGAVVALGALGALGVLGAAFPWGRWAGTFFLALG</sequence>
<dbReference type="EMBL" id="JACHJK010000002">
    <property type="protein sequence ID" value="MBB5925737.1"/>
    <property type="molecule type" value="Genomic_DNA"/>
</dbReference>
<name>A0A7W9PQV6_9ACTN</name>
<keyword evidence="1" id="KW-0812">Transmembrane</keyword>
<organism evidence="2 3">
    <name type="scientific">Streptomyces echinatus</name>
    <dbReference type="NCBI Taxonomy" id="67293"/>
    <lineage>
        <taxon>Bacteria</taxon>
        <taxon>Bacillati</taxon>
        <taxon>Actinomycetota</taxon>
        <taxon>Actinomycetes</taxon>
        <taxon>Kitasatosporales</taxon>
        <taxon>Streptomycetaceae</taxon>
        <taxon>Streptomyces</taxon>
    </lineage>
</organism>
<keyword evidence="1" id="KW-0472">Membrane</keyword>
<evidence type="ECO:0000256" key="1">
    <source>
        <dbReference type="SAM" id="Phobius"/>
    </source>
</evidence>
<evidence type="ECO:0000313" key="3">
    <source>
        <dbReference type="Proteomes" id="UP000585836"/>
    </source>
</evidence>
<evidence type="ECO:0000313" key="2">
    <source>
        <dbReference type="EMBL" id="MBB5925737.1"/>
    </source>
</evidence>